<reference evidence="1 2" key="1">
    <citation type="submission" date="2018-10" db="EMBL/GenBank/DDBJ databases">
        <title>A high-quality apple genome assembly.</title>
        <authorList>
            <person name="Hu J."/>
        </authorList>
    </citation>
    <scope>NUCLEOTIDE SEQUENCE [LARGE SCALE GENOMIC DNA]</scope>
    <source>
        <strain evidence="2">cv. HFTH1</strain>
        <tissue evidence="1">Young leaf</tissue>
    </source>
</reference>
<evidence type="ECO:0000313" key="2">
    <source>
        <dbReference type="Proteomes" id="UP000290289"/>
    </source>
</evidence>
<dbReference type="EMBL" id="RDQH01000327">
    <property type="protein sequence ID" value="RXI07812.1"/>
    <property type="molecule type" value="Genomic_DNA"/>
</dbReference>
<name>A0A498KQ02_MALDO</name>
<protein>
    <submittedName>
        <fullName evidence="1">Uncharacterized protein</fullName>
    </submittedName>
</protein>
<evidence type="ECO:0000313" key="1">
    <source>
        <dbReference type="EMBL" id="RXI07812.1"/>
    </source>
</evidence>
<sequence length="75" mass="9012">MWAYTRMKFGNDREEDEVVEAEPDLDVHTEKHWFLDSNRTPDHQTHPSHFSTVLKVWDRRRQTTDPRWISSSGTN</sequence>
<dbReference type="AlphaFoldDB" id="A0A498KQ02"/>
<organism evidence="1 2">
    <name type="scientific">Malus domestica</name>
    <name type="common">Apple</name>
    <name type="synonym">Pyrus malus</name>
    <dbReference type="NCBI Taxonomy" id="3750"/>
    <lineage>
        <taxon>Eukaryota</taxon>
        <taxon>Viridiplantae</taxon>
        <taxon>Streptophyta</taxon>
        <taxon>Embryophyta</taxon>
        <taxon>Tracheophyta</taxon>
        <taxon>Spermatophyta</taxon>
        <taxon>Magnoliopsida</taxon>
        <taxon>eudicotyledons</taxon>
        <taxon>Gunneridae</taxon>
        <taxon>Pentapetalae</taxon>
        <taxon>rosids</taxon>
        <taxon>fabids</taxon>
        <taxon>Rosales</taxon>
        <taxon>Rosaceae</taxon>
        <taxon>Amygdaloideae</taxon>
        <taxon>Maleae</taxon>
        <taxon>Malus</taxon>
    </lineage>
</organism>
<dbReference type="Proteomes" id="UP000290289">
    <property type="component" value="Chromosome 1"/>
</dbReference>
<accession>A0A498KQ02</accession>
<proteinExistence type="predicted"/>
<keyword evidence="2" id="KW-1185">Reference proteome</keyword>
<gene>
    <name evidence="1" type="ORF">DVH24_009843</name>
</gene>
<comment type="caution">
    <text evidence="1">The sequence shown here is derived from an EMBL/GenBank/DDBJ whole genome shotgun (WGS) entry which is preliminary data.</text>
</comment>